<protein>
    <submittedName>
        <fullName evidence="3">DUF4136 domain-containing protein</fullName>
    </submittedName>
</protein>
<keyword evidence="1" id="KW-0732">Signal</keyword>
<evidence type="ECO:0000313" key="3">
    <source>
        <dbReference type="EMBL" id="WOJ93739.1"/>
    </source>
</evidence>
<evidence type="ECO:0000256" key="1">
    <source>
        <dbReference type="SAM" id="SignalP"/>
    </source>
</evidence>
<dbReference type="EMBL" id="CP136864">
    <property type="protein sequence ID" value="WOJ93739.1"/>
    <property type="molecule type" value="Genomic_DNA"/>
</dbReference>
<dbReference type="Pfam" id="PF13590">
    <property type="entry name" value="DUF4136"/>
    <property type="match status" value="1"/>
</dbReference>
<organism evidence="3 4">
    <name type="scientific">Congregibacter variabilis</name>
    <dbReference type="NCBI Taxonomy" id="3081200"/>
    <lineage>
        <taxon>Bacteria</taxon>
        <taxon>Pseudomonadati</taxon>
        <taxon>Pseudomonadota</taxon>
        <taxon>Gammaproteobacteria</taxon>
        <taxon>Cellvibrionales</taxon>
        <taxon>Halieaceae</taxon>
        <taxon>Congregibacter</taxon>
    </lineage>
</organism>
<evidence type="ECO:0000259" key="2">
    <source>
        <dbReference type="Pfam" id="PF13590"/>
    </source>
</evidence>
<keyword evidence="4" id="KW-1185">Reference proteome</keyword>
<dbReference type="InterPro" id="IPR025411">
    <property type="entry name" value="DUF4136"/>
</dbReference>
<proteinExistence type="predicted"/>
<name>A0ABZ0I562_9GAMM</name>
<dbReference type="Gene3D" id="3.30.160.670">
    <property type="match status" value="1"/>
</dbReference>
<sequence length="192" mass="22029">MMVTLNQSQKIILFLGVSLALVGCASFDTHSDFDPQITFSDYQYFTWAEDRQWVQARNVGDHIISALNLQRIENAIVNELMSKGFQKADRREQADFLIAFTVGVRDKLDIDRYPVAYQERWVRHWPYYWDSVTVHSYAEGTLAIDVYDRVSGRPAWHGIASKRITNADTEHATESISAAVNAILRKFPPSKQ</sequence>
<evidence type="ECO:0000313" key="4">
    <source>
        <dbReference type="Proteomes" id="UP001626537"/>
    </source>
</evidence>
<dbReference type="RefSeq" id="WP_407348384.1">
    <property type="nucleotide sequence ID" value="NZ_CP136864.1"/>
</dbReference>
<feature type="signal peptide" evidence="1">
    <location>
        <begin position="1"/>
        <end position="25"/>
    </location>
</feature>
<reference evidence="3 4" key="1">
    <citation type="submission" date="2023-10" db="EMBL/GenBank/DDBJ databases">
        <title>Two novel species belonging to the OM43/NOR5 clade.</title>
        <authorList>
            <person name="Park M."/>
        </authorList>
    </citation>
    <scope>NUCLEOTIDE SEQUENCE [LARGE SCALE GENOMIC DNA]</scope>
    <source>
        <strain evidence="3 4">IMCC43200</strain>
    </source>
</reference>
<feature type="chain" id="PRO_5045466842" evidence="1">
    <location>
        <begin position="26"/>
        <end position="192"/>
    </location>
</feature>
<feature type="domain" description="DUF4136" evidence="2">
    <location>
        <begin position="30"/>
        <end position="189"/>
    </location>
</feature>
<accession>A0ABZ0I562</accession>
<gene>
    <name evidence="3" type="ORF">R0135_00895</name>
</gene>
<dbReference type="Proteomes" id="UP001626537">
    <property type="component" value="Chromosome"/>
</dbReference>